<dbReference type="EMBL" id="FZOB01000001">
    <property type="protein sequence ID" value="SNR61801.1"/>
    <property type="molecule type" value="Genomic_DNA"/>
</dbReference>
<dbReference type="Proteomes" id="UP000198405">
    <property type="component" value="Unassembled WGS sequence"/>
</dbReference>
<name>A0A238XTG1_9BACT</name>
<dbReference type="GO" id="GO:0004674">
    <property type="term" value="F:protein serine/threonine kinase activity"/>
    <property type="evidence" value="ECO:0007669"/>
    <property type="project" value="UniProtKB-KW"/>
</dbReference>
<dbReference type="AlphaFoldDB" id="A0A238XTG1"/>
<dbReference type="InterPro" id="IPR052396">
    <property type="entry name" value="Meiotic_Drive_Suppr_Kinase"/>
</dbReference>
<dbReference type="GO" id="GO:0005524">
    <property type="term" value="F:ATP binding"/>
    <property type="evidence" value="ECO:0007669"/>
    <property type="project" value="InterPro"/>
</dbReference>
<keyword evidence="3" id="KW-1185">Reference proteome</keyword>
<dbReference type="InterPro" id="IPR001245">
    <property type="entry name" value="Ser-Thr/Tyr_kinase_cat_dom"/>
</dbReference>
<dbReference type="InterPro" id="IPR011009">
    <property type="entry name" value="Kinase-like_dom_sf"/>
</dbReference>
<evidence type="ECO:0000313" key="3">
    <source>
        <dbReference type="Proteomes" id="UP000198405"/>
    </source>
</evidence>
<organism evidence="2 3">
    <name type="scientific">Desulfurobacterium atlanticum</name>
    <dbReference type="NCBI Taxonomy" id="240169"/>
    <lineage>
        <taxon>Bacteria</taxon>
        <taxon>Pseudomonadati</taxon>
        <taxon>Aquificota</taxon>
        <taxon>Aquificia</taxon>
        <taxon>Desulfurobacteriales</taxon>
        <taxon>Desulfurobacteriaceae</taxon>
        <taxon>Desulfurobacterium</taxon>
    </lineage>
</organism>
<dbReference type="OrthoDB" id="12921at2"/>
<accession>A0A238XTG1</accession>
<dbReference type="PROSITE" id="PS50011">
    <property type="entry name" value="PROTEIN_KINASE_DOM"/>
    <property type="match status" value="1"/>
</dbReference>
<dbReference type="SUPFAM" id="SSF56112">
    <property type="entry name" value="Protein kinase-like (PK-like)"/>
    <property type="match status" value="1"/>
</dbReference>
<dbReference type="RefSeq" id="WP_089322256.1">
    <property type="nucleotide sequence ID" value="NZ_FZOB01000001.1"/>
</dbReference>
<dbReference type="Pfam" id="PF07714">
    <property type="entry name" value="PK_Tyr_Ser-Thr"/>
    <property type="match status" value="1"/>
</dbReference>
<feature type="domain" description="Protein kinase" evidence="1">
    <location>
        <begin position="34"/>
        <end position="232"/>
    </location>
</feature>
<gene>
    <name evidence="2" type="ORF">SAMN06265340_101227</name>
</gene>
<evidence type="ECO:0000313" key="2">
    <source>
        <dbReference type="EMBL" id="SNR61801.1"/>
    </source>
</evidence>
<reference evidence="3" key="1">
    <citation type="submission" date="2017-06" db="EMBL/GenBank/DDBJ databases">
        <authorList>
            <person name="Varghese N."/>
            <person name="Submissions S."/>
        </authorList>
    </citation>
    <scope>NUCLEOTIDE SEQUENCE [LARGE SCALE GENOMIC DNA]</scope>
    <source>
        <strain evidence="3">DSM 15668</strain>
    </source>
</reference>
<keyword evidence="2" id="KW-0418">Kinase</keyword>
<sequence>MKFLTSQPLLAVDYPAGREDIVKKRIEKLERYGISLEKFIAKGYRGTVFSGKMFPPSYFSTPIKVAVKFARSDVDKVNFLLKEAEILEYLSNNDFVPAVYFYDKDFLVMEFVDGEPFDSKTFLHRKDFKEIVSVILEKCYLMDELGVEHTELKGKDHIVVNRFSVKFIDFESAKFAKSPRNLFQFLGAHLFNLPDDALERKGINVERVKKGMKTYKENREKGLKEVLEGLNL</sequence>
<dbReference type="PANTHER" id="PTHR37171:SF1">
    <property type="entry name" value="SERINE_THREONINE-PROTEIN KINASE YRZF-RELATED"/>
    <property type="match status" value="1"/>
</dbReference>
<protein>
    <submittedName>
        <fullName evidence="2">Putative serine/threonine protein kinase</fullName>
    </submittedName>
</protein>
<evidence type="ECO:0000259" key="1">
    <source>
        <dbReference type="PROSITE" id="PS50011"/>
    </source>
</evidence>
<keyword evidence="2" id="KW-0808">Transferase</keyword>
<proteinExistence type="predicted"/>
<dbReference type="InterPro" id="IPR000719">
    <property type="entry name" value="Prot_kinase_dom"/>
</dbReference>
<keyword evidence="2" id="KW-0723">Serine/threonine-protein kinase</keyword>
<dbReference type="Gene3D" id="1.10.510.10">
    <property type="entry name" value="Transferase(Phosphotransferase) domain 1"/>
    <property type="match status" value="1"/>
</dbReference>
<dbReference type="PANTHER" id="PTHR37171">
    <property type="entry name" value="SERINE/THREONINE-PROTEIN KINASE YRZF-RELATED"/>
    <property type="match status" value="1"/>
</dbReference>